<evidence type="ECO:0000256" key="1">
    <source>
        <dbReference type="SAM" id="MobiDB-lite"/>
    </source>
</evidence>
<organism evidence="2 3">
    <name type="scientific">Araneus ventricosus</name>
    <name type="common">Orbweaver spider</name>
    <name type="synonym">Epeira ventricosa</name>
    <dbReference type="NCBI Taxonomy" id="182803"/>
    <lineage>
        <taxon>Eukaryota</taxon>
        <taxon>Metazoa</taxon>
        <taxon>Ecdysozoa</taxon>
        <taxon>Arthropoda</taxon>
        <taxon>Chelicerata</taxon>
        <taxon>Arachnida</taxon>
        <taxon>Araneae</taxon>
        <taxon>Araneomorphae</taxon>
        <taxon>Entelegynae</taxon>
        <taxon>Araneoidea</taxon>
        <taxon>Araneidae</taxon>
        <taxon>Araneus</taxon>
    </lineage>
</organism>
<dbReference type="Proteomes" id="UP000499080">
    <property type="component" value="Unassembled WGS sequence"/>
</dbReference>
<comment type="caution">
    <text evidence="2">The sequence shown here is derived from an EMBL/GenBank/DDBJ whole genome shotgun (WGS) entry which is preliminary data.</text>
</comment>
<feature type="region of interest" description="Disordered" evidence="1">
    <location>
        <begin position="1"/>
        <end position="50"/>
    </location>
</feature>
<gene>
    <name evidence="2" type="ORF">AVEN_260260_1</name>
</gene>
<sequence>MLRRQNPRPLTGNARVRPISTDSMSDRPSARFGSGASPRDIGGPRETPAACEKTQGAAATIFGCRLRFGRVGEGRQVGRAWEQETHHPFQDPIAEIH</sequence>
<dbReference type="AlphaFoldDB" id="A0A4Y2FKS4"/>
<evidence type="ECO:0000313" key="2">
    <source>
        <dbReference type="EMBL" id="GBM42092.1"/>
    </source>
</evidence>
<protein>
    <submittedName>
        <fullName evidence="2">Uncharacterized protein</fullName>
    </submittedName>
</protein>
<name>A0A4Y2FKS4_ARAVE</name>
<dbReference type="EMBL" id="BGPR01000986">
    <property type="protein sequence ID" value="GBM42092.1"/>
    <property type="molecule type" value="Genomic_DNA"/>
</dbReference>
<evidence type="ECO:0000313" key="3">
    <source>
        <dbReference type="Proteomes" id="UP000499080"/>
    </source>
</evidence>
<proteinExistence type="predicted"/>
<reference evidence="2 3" key="1">
    <citation type="journal article" date="2019" name="Sci. Rep.">
        <title>Orb-weaving spider Araneus ventricosus genome elucidates the spidroin gene catalogue.</title>
        <authorList>
            <person name="Kono N."/>
            <person name="Nakamura H."/>
            <person name="Ohtoshi R."/>
            <person name="Moran D.A.P."/>
            <person name="Shinohara A."/>
            <person name="Yoshida Y."/>
            <person name="Fujiwara M."/>
            <person name="Mori M."/>
            <person name="Tomita M."/>
            <person name="Arakawa K."/>
        </authorList>
    </citation>
    <scope>NUCLEOTIDE SEQUENCE [LARGE SCALE GENOMIC DNA]</scope>
</reference>
<accession>A0A4Y2FKS4</accession>
<keyword evidence="3" id="KW-1185">Reference proteome</keyword>